<dbReference type="AlphaFoldDB" id="L8H6H3"/>
<keyword evidence="3" id="KW-1185">Reference proteome</keyword>
<dbReference type="KEGG" id="acan:ACA1_054960"/>
<evidence type="ECO:0000256" key="1">
    <source>
        <dbReference type="SAM" id="MobiDB-lite"/>
    </source>
</evidence>
<dbReference type="VEuPathDB" id="AmoebaDB:ACA1_054960"/>
<dbReference type="GeneID" id="14921620"/>
<feature type="compositionally biased region" description="Acidic residues" evidence="1">
    <location>
        <begin position="31"/>
        <end position="52"/>
    </location>
</feature>
<reference evidence="2 3" key="1">
    <citation type="journal article" date="2013" name="Genome Biol.">
        <title>Genome of Acanthamoeba castellanii highlights extensive lateral gene transfer and early evolution of tyrosine kinase signaling.</title>
        <authorList>
            <person name="Clarke M."/>
            <person name="Lohan A.J."/>
            <person name="Liu B."/>
            <person name="Lagkouvardos I."/>
            <person name="Roy S."/>
            <person name="Zafar N."/>
            <person name="Bertelli C."/>
            <person name="Schilde C."/>
            <person name="Kianianmomeni A."/>
            <person name="Burglin T.R."/>
            <person name="Frech C."/>
            <person name="Turcotte B."/>
            <person name="Kopec K.O."/>
            <person name="Synnott J.M."/>
            <person name="Choo C."/>
            <person name="Paponov I."/>
            <person name="Finkler A."/>
            <person name="Soon Heng Tan C."/>
            <person name="Hutchins A.P."/>
            <person name="Weinmeier T."/>
            <person name="Rattei T."/>
            <person name="Chu J.S."/>
            <person name="Gimenez G."/>
            <person name="Irimia M."/>
            <person name="Rigden D.J."/>
            <person name="Fitzpatrick D.A."/>
            <person name="Lorenzo-Morales J."/>
            <person name="Bateman A."/>
            <person name="Chiu C.H."/>
            <person name="Tang P."/>
            <person name="Hegemann P."/>
            <person name="Fromm H."/>
            <person name="Raoult D."/>
            <person name="Greub G."/>
            <person name="Miranda-Saavedra D."/>
            <person name="Chen N."/>
            <person name="Nash P."/>
            <person name="Ginger M.L."/>
            <person name="Horn M."/>
            <person name="Schaap P."/>
            <person name="Caler L."/>
            <person name="Loftus B."/>
        </authorList>
    </citation>
    <scope>NUCLEOTIDE SEQUENCE [LARGE SCALE GENOMIC DNA]</scope>
    <source>
        <strain evidence="2 3">Neff</strain>
    </source>
</reference>
<dbReference type="RefSeq" id="XP_004344153.1">
    <property type="nucleotide sequence ID" value="XM_004344103.1"/>
</dbReference>
<evidence type="ECO:0000313" key="3">
    <source>
        <dbReference type="Proteomes" id="UP000011083"/>
    </source>
</evidence>
<evidence type="ECO:0000313" key="2">
    <source>
        <dbReference type="EMBL" id="ELR20750.1"/>
    </source>
</evidence>
<feature type="region of interest" description="Disordered" evidence="1">
    <location>
        <begin position="16"/>
        <end position="52"/>
    </location>
</feature>
<accession>L8H6H3</accession>
<dbReference type="Proteomes" id="UP000011083">
    <property type="component" value="Unassembled WGS sequence"/>
</dbReference>
<proteinExistence type="predicted"/>
<protein>
    <submittedName>
        <fullName evidence="2">Uncharacterized protein</fullName>
    </submittedName>
</protein>
<name>L8H6H3_ACACF</name>
<sequence>MAGEMANVRCGEAINDESRVTMAGAELVPPPEDEEDDADEEGGEDGEKEEEECAAAVVVVVVVEGRLDLPWPVLL</sequence>
<dbReference type="EMBL" id="KB007909">
    <property type="protein sequence ID" value="ELR20750.1"/>
    <property type="molecule type" value="Genomic_DNA"/>
</dbReference>
<gene>
    <name evidence="2" type="ORF">ACA1_054960</name>
</gene>
<organism evidence="2 3">
    <name type="scientific">Acanthamoeba castellanii (strain ATCC 30010 / Neff)</name>
    <dbReference type="NCBI Taxonomy" id="1257118"/>
    <lineage>
        <taxon>Eukaryota</taxon>
        <taxon>Amoebozoa</taxon>
        <taxon>Discosea</taxon>
        <taxon>Longamoebia</taxon>
        <taxon>Centramoebida</taxon>
        <taxon>Acanthamoebidae</taxon>
        <taxon>Acanthamoeba</taxon>
    </lineage>
</organism>